<reference evidence="1 2" key="1">
    <citation type="submission" date="2005-09" db="EMBL/GenBank/DDBJ databases">
        <authorList>
            <person name="Mural R.J."/>
            <person name="Li P.W."/>
            <person name="Adams M.D."/>
            <person name="Amanatides P.G."/>
            <person name="Baden-Tillson H."/>
            <person name="Barnstead M."/>
            <person name="Chin S.H."/>
            <person name="Dew I."/>
            <person name="Evans C.A."/>
            <person name="Ferriera S."/>
            <person name="Flanigan M."/>
            <person name="Fosler C."/>
            <person name="Glodek A."/>
            <person name="Gu Z."/>
            <person name="Holt R.A."/>
            <person name="Jennings D."/>
            <person name="Kraft C.L."/>
            <person name="Lu F."/>
            <person name="Nguyen T."/>
            <person name="Nusskern D.R."/>
            <person name="Pfannkoch C.M."/>
            <person name="Sitter C."/>
            <person name="Sutton G.G."/>
            <person name="Venter J.C."/>
            <person name="Wang Z."/>
            <person name="Woodage T."/>
            <person name="Zheng X.H."/>
            <person name="Zhong F."/>
        </authorList>
    </citation>
    <scope>NUCLEOTIDE SEQUENCE [LARGE SCALE GENOMIC DNA]</scope>
    <source>
        <strain>BN</strain>
        <strain evidence="2">Sprague-Dawley</strain>
    </source>
</reference>
<name>A6IP56_RAT</name>
<protein>
    <submittedName>
        <fullName evidence="1">RCG22357</fullName>
    </submittedName>
</protein>
<dbReference type="EMBL" id="CH473965">
    <property type="protein sequence ID" value="EDL99004.1"/>
    <property type="molecule type" value="Genomic_DNA"/>
</dbReference>
<evidence type="ECO:0000313" key="1">
    <source>
        <dbReference type="EMBL" id="EDL99004.1"/>
    </source>
</evidence>
<dbReference type="AlphaFoldDB" id="A6IP56"/>
<dbReference type="Proteomes" id="UP000234681">
    <property type="component" value="Chromosome 9"/>
</dbReference>
<sequence>MLQHAHGAQRTTFRSCFSFSAVGSRNHSDYPGIVRAFIGRVLESDSECSILNILGS</sequence>
<proteinExistence type="predicted"/>
<accession>A6IP56</accession>
<organism evidence="1 2">
    <name type="scientific">Rattus norvegicus</name>
    <name type="common">Rat</name>
    <dbReference type="NCBI Taxonomy" id="10116"/>
    <lineage>
        <taxon>Eukaryota</taxon>
        <taxon>Metazoa</taxon>
        <taxon>Chordata</taxon>
        <taxon>Craniata</taxon>
        <taxon>Vertebrata</taxon>
        <taxon>Euteleostomi</taxon>
        <taxon>Mammalia</taxon>
        <taxon>Eutheria</taxon>
        <taxon>Euarchontoglires</taxon>
        <taxon>Glires</taxon>
        <taxon>Rodentia</taxon>
        <taxon>Myomorpha</taxon>
        <taxon>Muroidea</taxon>
        <taxon>Muridae</taxon>
        <taxon>Murinae</taxon>
        <taxon>Rattus</taxon>
    </lineage>
</organism>
<evidence type="ECO:0000313" key="2">
    <source>
        <dbReference type="Proteomes" id="UP000234681"/>
    </source>
</evidence>
<gene>
    <name evidence="1" type="ORF">rCG_22357</name>
</gene>